<feature type="chain" id="PRO_5046995542" evidence="1">
    <location>
        <begin position="24"/>
        <end position="282"/>
    </location>
</feature>
<evidence type="ECO:0000313" key="3">
    <source>
        <dbReference type="Proteomes" id="UP000672011"/>
    </source>
</evidence>
<dbReference type="Proteomes" id="UP000672011">
    <property type="component" value="Chromosome"/>
</dbReference>
<reference evidence="2 3" key="1">
    <citation type="journal article" date="2021" name="Int. J. Syst. Evol. Microbiol.">
        <title>Faecalibacter bovis sp. nov., isolated from cow faeces.</title>
        <authorList>
            <person name="Li F."/>
            <person name="Zhao W."/>
            <person name="Hong Q."/>
            <person name="Shao Q."/>
            <person name="Song J."/>
            <person name="Yang S."/>
        </authorList>
    </citation>
    <scope>NUCLEOTIDE SEQUENCE [LARGE SCALE GENOMIC DNA]</scope>
    <source>
        <strain evidence="2 3">ZY171143</strain>
    </source>
</reference>
<proteinExistence type="predicted"/>
<organism evidence="2 3">
    <name type="scientific">Faecalibacter bovis</name>
    <dbReference type="NCBI Taxonomy" id="2898187"/>
    <lineage>
        <taxon>Bacteria</taxon>
        <taxon>Pseudomonadati</taxon>
        <taxon>Bacteroidota</taxon>
        <taxon>Flavobacteriia</taxon>
        <taxon>Flavobacteriales</taxon>
        <taxon>Weeksellaceae</taxon>
        <taxon>Faecalibacter</taxon>
    </lineage>
</organism>
<feature type="signal peptide" evidence="1">
    <location>
        <begin position="1"/>
        <end position="23"/>
    </location>
</feature>
<accession>A0ABX7XG33</accession>
<sequence>MKQIFSILSILFFLNLVSAQSTSNSNEFTLAIFPGCEKMKEREDQFTCLQKGLTSNYTRHLQKYIDSFEYLNIGEAAANVKFTIHTDGRLELKQVDASNSIYKEYTILAFIDMVNELDEKKLKLIPSKSTKDGLPVAVTSSFPVNFKLHDEFEETENRVISILNDGNTTYEVILTPKNDIKIYEVGGIKPFYLGKYNSIQEIKNTLPYKNLIQEKDELVTLAQSDFQDVKIILQSKNIFHQAEFNTFFIVSEVKRKRIKQLRKYTSLKDFVNSPYYKWIVRD</sequence>
<dbReference type="RefSeq" id="WP_230477694.1">
    <property type="nucleotide sequence ID" value="NZ_CP072842.1"/>
</dbReference>
<dbReference type="EMBL" id="CP072842">
    <property type="protein sequence ID" value="QTV06910.1"/>
    <property type="molecule type" value="Genomic_DNA"/>
</dbReference>
<keyword evidence="1" id="KW-0732">Signal</keyword>
<gene>
    <name evidence="2" type="ORF">J9309_06280</name>
</gene>
<evidence type="ECO:0000256" key="1">
    <source>
        <dbReference type="SAM" id="SignalP"/>
    </source>
</evidence>
<protein>
    <submittedName>
        <fullName evidence="2">Uncharacterized protein</fullName>
    </submittedName>
</protein>
<keyword evidence="3" id="KW-1185">Reference proteome</keyword>
<evidence type="ECO:0000313" key="2">
    <source>
        <dbReference type="EMBL" id="QTV06910.1"/>
    </source>
</evidence>
<name>A0ABX7XG33_9FLAO</name>
<reference evidence="3" key="2">
    <citation type="submission" date="2021-04" db="EMBL/GenBank/DDBJ databases">
        <title>Taxonomy of Flavobacteriaceae bacterium ZY171143.</title>
        <authorList>
            <person name="Li F."/>
        </authorList>
    </citation>
    <scope>NUCLEOTIDE SEQUENCE [LARGE SCALE GENOMIC DNA]</scope>
    <source>
        <strain evidence="3">ZY171143</strain>
    </source>
</reference>